<comment type="caution">
    <text evidence="1">The sequence shown here is derived from an EMBL/GenBank/DDBJ whole genome shotgun (WGS) entry which is preliminary data.</text>
</comment>
<evidence type="ECO:0000313" key="2">
    <source>
        <dbReference type="Proteomes" id="UP000645966"/>
    </source>
</evidence>
<keyword evidence="2" id="KW-1185">Reference proteome</keyword>
<accession>A0A934I7A3</accession>
<protein>
    <submittedName>
        <fullName evidence="1">TIGR02569 family protein</fullName>
    </submittedName>
</protein>
<dbReference type="InterPro" id="IPR013402">
    <property type="entry name" value="CHP02569"/>
</dbReference>
<dbReference type="AlphaFoldDB" id="A0A934I7A3"/>
<evidence type="ECO:0000313" key="1">
    <source>
        <dbReference type="EMBL" id="MBI8989619.1"/>
    </source>
</evidence>
<dbReference type="EMBL" id="JAEIOS010000012">
    <property type="protein sequence ID" value="MBI8989619.1"/>
    <property type="molecule type" value="Genomic_DNA"/>
</dbReference>
<reference evidence="1" key="1">
    <citation type="submission" date="2020-12" db="EMBL/GenBank/DDBJ databases">
        <title>Genome public.</title>
        <authorList>
            <person name="Sun Q."/>
        </authorList>
    </citation>
    <scope>NUCLEOTIDE SEQUENCE</scope>
    <source>
        <strain evidence="1">CCM 8863</strain>
    </source>
</reference>
<sequence>MDNTPPELPDYVCGIFRASDRFPRPLGPVWDNGWLVDQTVISRVLDPVAASWSAKVREQLRPDGIRPARPVRSTDGRYVVSGWRASTFIEGEPAARVDETVAAALRLADALAALPVPEHLTAPVGAPDGVTDLFAVADRAAWSADPASVLTPALGLDATASETQRAGMTMAALVTRSLEPVGGTRQVGHADMYATTLFSGDLPPVVTDIVGVAHPHGYTAAQVIVDALVAGEVDDGIIARYSHLPDIGQLMRRALLYRLYLHALLEDADPNASAKLARVVELLLSGVTDTL</sequence>
<dbReference type="Proteomes" id="UP000645966">
    <property type="component" value="Unassembled WGS sequence"/>
</dbReference>
<gene>
    <name evidence="1" type="ORF">JDV75_07555</name>
</gene>
<proteinExistence type="predicted"/>
<organism evidence="1 2">
    <name type="scientific">Corynebacterium meridianum</name>
    <dbReference type="NCBI Taxonomy" id="2765363"/>
    <lineage>
        <taxon>Bacteria</taxon>
        <taxon>Bacillati</taxon>
        <taxon>Actinomycetota</taxon>
        <taxon>Actinomycetes</taxon>
        <taxon>Mycobacteriales</taxon>
        <taxon>Corynebacteriaceae</taxon>
        <taxon>Corynebacterium</taxon>
    </lineage>
</organism>
<dbReference type="RefSeq" id="WP_198738648.1">
    <property type="nucleotide sequence ID" value="NZ_JAEIOS010000012.1"/>
</dbReference>
<name>A0A934I7A3_9CORY</name>
<dbReference type="NCBIfam" id="TIGR02569">
    <property type="entry name" value="TIGR02569_actnb"/>
    <property type="match status" value="1"/>
</dbReference>